<organism evidence="1 2">
    <name type="scientific">Colwellia maritima</name>
    <dbReference type="NCBI Taxonomy" id="2912588"/>
    <lineage>
        <taxon>Bacteria</taxon>
        <taxon>Pseudomonadati</taxon>
        <taxon>Pseudomonadota</taxon>
        <taxon>Gammaproteobacteria</taxon>
        <taxon>Alteromonadales</taxon>
        <taxon>Colwelliaceae</taxon>
        <taxon>Colwellia</taxon>
    </lineage>
</organism>
<comment type="caution">
    <text evidence="1">The sequence shown here is derived from an EMBL/GenBank/DDBJ whole genome shotgun (WGS) entry which is preliminary data.</text>
</comment>
<proteinExistence type="predicted"/>
<dbReference type="EMBL" id="JAKKSL010000001">
    <property type="protein sequence ID" value="MCI2282239.1"/>
    <property type="molecule type" value="Genomic_DNA"/>
</dbReference>
<dbReference type="InterPro" id="IPR013320">
    <property type="entry name" value="ConA-like_dom_sf"/>
</dbReference>
<evidence type="ECO:0008006" key="3">
    <source>
        <dbReference type="Google" id="ProtNLM"/>
    </source>
</evidence>
<reference evidence="1" key="1">
    <citation type="submission" date="2022-01" db="EMBL/GenBank/DDBJ databases">
        <title>Colwellia maritima, isolated from seawater.</title>
        <authorList>
            <person name="Kristyanto S."/>
            <person name="Jung J."/>
            <person name="Jeon C.O."/>
        </authorList>
    </citation>
    <scope>NUCLEOTIDE SEQUENCE</scope>
    <source>
        <strain evidence="1">MSW7</strain>
    </source>
</reference>
<gene>
    <name evidence="1" type="ORF">L3081_00995</name>
</gene>
<evidence type="ECO:0000313" key="1">
    <source>
        <dbReference type="EMBL" id="MCI2282239.1"/>
    </source>
</evidence>
<sequence length="79" mass="9124">MGTLKGASWNVTQERQSLNFSEFDDYVDFSKTELDIDNDITVAFWINPFAEEGVIMSQDWGYIGNEYGQGPYQWELITT</sequence>
<dbReference type="RefSeq" id="WP_242282820.1">
    <property type="nucleotide sequence ID" value="NZ_JAKKSL010000001.1"/>
</dbReference>
<dbReference type="Proteomes" id="UP001139646">
    <property type="component" value="Unassembled WGS sequence"/>
</dbReference>
<dbReference type="Gene3D" id="2.60.120.200">
    <property type="match status" value="1"/>
</dbReference>
<evidence type="ECO:0000313" key="2">
    <source>
        <dbReference type="Proteomes" id="UP001139646"/>
    </source>
</evidence>
<name>A0ABS9WWA5_9GAMM</name>
<keyword evidence="2" id="KW-1185">Reference proteome</keyword>
<accession>A0ABS9WWA5</accession>
<protein>
    <recommendedName>
        <fullName evidence="3">GH16 domain-containing protein</fullName>
    </recommendedName>
</protein>
<dbReference type="SUPFAM" id="SSF49899">
    <property type="entry name" value="Concanavalin A-like lectins/glucanases"/>
    <property type="match status" value="1"/>
</dbReference>